<evidence type="ECO:0000256" key="1">
    <source>
        <dbReference type="ARBA" id="ARBA00004496"/>
    </source>
</evidence>
<evidence type="ECO:0000313" key="14">
    <source>
        <dbReference type="Proteomes" id="UP000000771"/>
    </source>
</evidence>
<evidence type="ECO:0000256" key="4">
    <source>
        <dbReference type="ARBA" id="ARBA00022723"/>
    </source>
</evidence>
<evidence type="ECO:0000256" key="11">
    <source>
        <dbReference type="HAMAP-Rule" id="MF_01479"/>
    </source>
</evidence>
<evidence type="ECO:0000256" key="9">
    <source>
        <dbReference type="ARBA" id="ARBA00023157"/>
    </source>
</evidence>
<keyword evidence="5 11" id="KW-0408">Iron</keyword>
<feature type="domain" description="4Fe-4S Wbl-type" evidence="12">
    <location>
        <begin position="11"/>
        <end position="78"/>
    </location>
</feature>
<dbReference type="HOGENOM" id="CLU_106245_6_1_11"/>
<dbReference type="InterPro" id="IPR034768">
    <property type="entry name" value="4FE4S_WBL"/>
</dbReference>
<comment type="similarity">
    <text evidence="2 11">Belongs to the WhiB family.</text>
</comment>
<evidence type="ECO:0000256" key="5">
    <source>
        <dbReference type="ARBA" id="ARBA00023004"/>
    </source>
</evidence>
<evidence type="ECO:0000256" key="6">
    <source>
        <dbReference type="ARBA" id="ARBA00023014"/>
    </source>
</evidence>
<feature type="binding site" evidence="11">
    <location>
        <position position="54"/>
    </location>
    <ligand>
        <name>[4Fe-4S] cluster</name>
        <dbReference type="ChEBI" id="CHEBI:49883"/>
    </ligand>
</feature>
<dbReference type="KEGG" id="afo:Afer_0239"/>
<dbReference type="STRING" id="525909.Afer_0239"/>
<sequence length="90" mass="10542">MRSESWRERAQCRGVGFDVFFPPEDPRMEGLAQRRQREASAKRICARCPVAGECLEWALENRETRGIWGGRTELERKAILRAQRRVRLVV</sequence>
<keyword evidence="14" id="KW-1185">Reference proteome</keyword>
<dbReference type="GO" id="GO:0005737">
    <property type="term" value="C:cytoplasm"/>
    <property type="evidence" value="ECO:0007669"/>
    <property type="project" value="UniProtKB-SubCell"/>
</dbReference>
<dbReference type="OrthoDB" id="5192305at2"/>
<keyword evidence="6 11" id="KW-0411">Iron-sulfur</keyword>
<organism evidence="13 14">
    <name type="scientific">Acidimicrobium ferrooxidans (strain DSM 10331 / JCM 15462 / NBRC 103882 / ICP)</name>
    <dbReference type="NCBI Taxonomy" id="525909"/>
    <lineage>
        <taxon>Bacteria</taxon>
        <taxon>Bacillati</taxon>
        <taxon>Actinomycetota</taxon>
        <taxon>Acidimicrobiia</taxon>
        <taxon>Acidimicrobiales</taxon>
        <taxon>Acidimicrobiaceae</taxon>
        <taxon>Acidimicrobium</taxon>
    </lineage>
</organism>
<keyword evidence="7 11" id="KW-0805">Transcription regulation</keyword>
<dbReference type="GO" id="GO:0035731">
    <property type="term" value="F:dinitrosyl-iron complex binding"/>
    <property type="evidence" value="ECO:0007669"/>
    <property type="project" value="UniProtKB-UniRule"/>
</dbReference>
<feature type="binding site" evidence="11">
    <location>
        <position position="45"/>
    </location>
    <ligand>
        <name>[4Fe-4S] cluster</name>
        <dbReference type="ChEBI" id="CHEBI:49883"/>
    </ligand>
</feature>
<reference evidence="13 14" key="1">
    <citation type="journal article" date="2009" name="Stand. Genomic Sci.">
        <title>Complete genome sequence of Acidimicrobium ferrooxidans type strain (ICP).</title>
        <authorList>
            <person name="Clum A."/>
            <person name="Nolan M."/>
            <person name="Lang E."/>
            <person name="Glavina Del Rio T."/>
            <person name="Tice H."/>
            <person name="Copeland A."/>
            <person name="Cheng J.F."/>
            <person name="Lucas S."/>
            <person name="Chen F."/>
            <person name="Bruce D."/>
            <person name="Goodwin L."/>
            <person name="Pitluck S."/>
            <person name="Ivanova N."/>
            <person name="Mavrommatis K."/>
            <person name="Mikhailova N."/>
            <person name="Pati A."/>
            <person name="Chen A."/>
            <person name="Palaniappan K."/>
            <person name="Goker M."/>
            <person name="Spring S."/>
            <person name="Land M."/>
            <person name="Hauser L."/>
            <person name="Chang Y.J."/>
            <person name="Jeffries C.C."/>
            <person name="Chain P."/>
            <person name="Bristow J."/>
            <person name="Eisen J.A."/>
            <person name="Markowitz V."/>
            <person name="Hugenholtz P."/>
            <person name="Kyrpides N.C."/>
            <person name="Klenk H.P."/>
            <person name="Lapidus A."/>
        </authorList>
    </citation>
    <scope>NUCLEOTIDE SEQUENCE [LARGE SCALE GENOMIC DNA]</scope>
    <source>
        <strain evidence="14">DSM 10331 / JCM 15462 / NBRC 103882 / ICP</strain>
    </source>
</reference>
<feature type="binding site" evidence="11">
    <location>
        <position position="12"/>
    </location>
    <ligand>
        <name>[4Fe-4S] cluster</name>
        <dbReference type="ChEBI" id="CHEBI:49883"/>
    </ligand>
</feature>
<evidence type="ECO:0000259" key="12">
    <source>
        <dbReference type="PROSITE" id="PS51674"/>
    </source>
</evidence>
<keyword evidence="10 11" id="KW-0804">Transcription</keyword>
<dbReference type="Pfam" id="PF02467">
    <property type="entry name" value="Whib"/>
    <property type="match status" value="1"/>
</dbReference>
<feature type="binding site" evidence="11">
    <location>
        <position position="48"/>
    </location>
    <ligand>
        <name>[4Fe-4S] cluster</name>
        <dbReference type="ChEBI" id="CHEBI:49883"/>
    </ligand>
</feature>
<evidence type="ECO:0000256" key="3">
    <source>
        <dbReference type="ARBA" id="ARBA00022485"/>
    </source>
</evidence>
<keyword evidence="4 11" id="KW-0479">Metal-binding</keyword>
<evidence type="ECO:0000256" key="2">
    <source>
        <dbReference type="ARBA" id="ARBA00006597"/>
    </source>
</evidence>
<comment type="subcellular location">
    <subcellularLocation>
        <location evidence="1 11">Cytoplasm</location>
    </subcellularLocation>
</comment>
<dbReference type="GO" id="GO:0051539">
    <property type="term" value="F:4 iron, 4 sulfur cluster binding"/>
    <property type="evidence" value="ECO:0007669"/>
    <property type="project" value="UniProtKB-UniRule"/>
</dbReference>
<evidence type="ECO:0000256" key="7">
    <source>
        <dbReference type="ARBA" id="ARBA00023015"/>
    </source>
</evidence>
<comment type="cofactor">
    <cofactor evidence="11">
        <name>[4Fe-4S] cluster</name>
        <dbReference type="ChEBI" id="CHEBI:49883"/>
    </cofactor>
    <text evidence="11">Binds 1 [4Fe-4S] cluster per subunit. Following nitrosylation of the [4Fe-4S] cluster binds 1 [4Fe-8(NO)] cluster per subunit.</text>
</comment>
<dbReference type="GO" id="GO:0045454">
    <property type="term" value="P:cell redox homeostasis"/>
    <property type="evidence" value="ECO:0007669"/>
    <property type="project" value="TreeGrafter"/>
</dbReference>
<evidence type="ECO:0000256" key="10">
    <source>
        <dbReference type="ARBA" id="ARBA00023163"/>
    </source>
</evidence>
<evidence type="ECO:0000256" key="8">
    <source>
        <dbReference type="ARBA" id="ARBA00023125"/>
    </source>
</evidence>
<dbReference type="GO" id="GO:0003677">
    <property type="term" value="F:DNA binding"/>
    <property type="evidence" value="ECO:0007669"/>
    <property type="project" value="UniProtKB-UniRule"/>
</dbReference>
<dbReference type="PROSITE" id="PS51674">
    <property type="entry name" value="4FE4S_WBL"/>
    <property type="match status" value="1"/>
</dbReference>
<dbReference type="PANTHER" id="PTHR38839">
    <property type="entry name" value="TRANSCRIPTIONAL REGULATOR WHID-RELATED"/>
    <property type="match status" value="1"/>
</dbReference>
<keyword evidence="9 11" id="KW-1015">Disulfide bond</keyword>
<keyword evidence="11" id="KW-0963">Cytoplasm</keyword>
<keyword evidence="8 11" id="KW-0238">DNA-binding</keyword>
<dbReference type="AlphaFoldDB" id="C7M2G4"/>
<dbReference type="Proteomes" id="UP000000771">
    <property type="component" value="Chromosome"/>
</dbReference>
<comment type="PTM">
    <text evidence="11">The Fe-S cluster can be nitrosylated by nitric oxide (NO).</text>
</comment>
<gene>
    <name evidence="11" type="primary">whiB</name>
    <name evidence="13" type="ordered locus">Afer_0239</name>
</gene>
<protein>
    <recommendedName>
        <fullName evidence="11">Transcriptional regulator WhiB</fullName>
    </recommendedName>
</protein>
<dbReference type="GO" id="GO:0045892">
    <property type="term" value="P:negative regulation of DNA-templated transcription"/>
    <property type="evidence" value="ECO:0007669"/>
    <property type="project" value="TreeGrafter"/>
</dbReference>
<dbReference type="GO" id="GO:0046872">
    <property type="term" value="F:metal ion binding"/>
    <property type="evidence" value="ECO:0007669"/>
    <property type="project" value="UniProtKB-KW"/>
</dbReference>
<keyword evidence="3 11" id="KW-0004">4Fe-4S</keyword>
<dbReference type="GO" id="GO:0047134">
    <property type="term" value="F:protein-disulfide reductase [NAD(P)H] activity"/>
    <property type="evidence" value="ECO:0007669"/>
    <property type="project" value="TreeGrafter"/>
</dbReference>
<comment type="function">
    <text evidence="11">Acts as a transcriptional regulator. Probably redox-responsive. The apo- but not holo-form probably binds DNA.</text>
</comment>
<dbReference type="EMBL" id="CP001631">
    <property type="protein sequence ID" value="ACU53208.1"/>
    <property type="molecule type" value="Genomic_DNA"/>
</dbReference>
<comment type="PTM">
    <text evidence="11">Upon Fe-S cluster removal intramolecular disulfide bonds are formed.</text>
</comment>
<dbReference type="InterPro" id="IPR003482">
    <property type="entry name" value="Whib"/>
</dbReference>
<evidence type="ECO:0000313" key="13">
    <source>
        <dbReference type="EMBL" id="ACU53208.1"/>
    </source>
</evidence>
<name>C7M2G4_ACIFD</name>
<dbReference type="RefSeq" id="WP_015797713.1">
    <property type="nucleotide sequence ID" value="NC_013124.1"/>
</dbReference>
<dbReference type="eggNOG" id="ENOG5032S23">
    <property type="taxonomic scope" value="Bacteria"/>
</dbReference>
<dbReference type="HAMAP" id="MF_01479">
    <property type="entry name" value="WhiB"/>
    <property type="match status" value="1"/>
</dbReference>
<proteinExistence type="inferred from homology"/>
<accession>C7M2G4</accession>